<comment type="caution">
    <text evidence="2">The sequence shown here is derived from an EMBL/GenBank/DDBJ whole genome shotgun (WGS) entry which is preliminary data.</text>
</comment>
<dbReference type="OrthoDB" id="9804751at2"/>
<evidence type="ECO:0000313" key="3">
    <source>
        <dbReference type="Proteomes" id="UP000241193"/>
    </source>
</evidence>
<feature type="domain" description="HDOD" evidence="1">
    <location>
        <begin position="255"/>
        <end position="441"/>
    </location>
</feature>
<sequence length="460" mass="50090">MLKTFLDWLRGLGRPPATAPPAAAAAFAQLNHDAPLRATVKAEDDPHSPPVTYLCRETILGRDQRIAGYQFMLHEGTRNHIRHSSRRIQHVYAEVLVRNLAHADIGRLLGHRLAFIEVPDSFLDHPCLADLPAAHMVLMLTSLPDVGALPAAALAERIDSLREAGFRIAVPDPLQNASAAPLLTHADVVVARAPALDALHELELRRLMARSAPHARLLIRDLPALEDFRFAFRIGAALFQGPFITSREDWTEHDLSPSTLRITRLLRRLRENGETHDLAALLKEDAALALRLLRYVNAAANAFVEPISSIEHALVILGRERLQRWLILLSCSTAGQDGRAASALETALIRARMMELLADGETVAQCEALFLVGLLSLADVIMQTPLDKALAPLALADDIGDALLHARGPLYPLLALAIACERGHGDAADLRRAAAACGISPQQATACHLEAMAWAMTVQD</sequence>
<reference evidence="2 3" key="2">
    <citation type="submission" date="2018-04" db="EMBL/GenBank/DDBJ databases">
        <title>Thauera lacus sp. nov., isolated from an saline lake in Inner Mongolia, China.</title>
        <authorList>
            <person name="Liang Q.-Y."/>
        </authorList>
    </citation>
    <scope>NUCLEOTIDE SEQUENCE [LARGE SCALE GENOMIC DNA]</scope>
    <source>
        <strain evidence="2 3">D20</strain>
    </source>
</reference>
<dbReference type="InterPro" id="IPR052340">
    <property type="entry name" value="RNase_Y/CdgJ"/>
</dbReference>
<dbReference type="InterPro" id="IPR013976">
    <property type="entry name" value="HDOD"/>
</dbReference>
<evidence type="ECO:0000259" key="1">
    <source>
        <dbReference type="PROSITE" id="PS51833"/>
    </source>
</evidence>
<reference evidence="2 3" key="1">
    <citation type="submission" date="2018-03" db="EMBL/GenBank/DDBJ databases">
        <authorList>
            <person name="Keele B.F."/>
        </authorList>
    </citation>
    <scope>NUCLEOTIDE SEQUENCE [LARGE SCALE GENOMIC DNA]</scope>
    <source>
        <strain evidence="2 3">D20</strain>
    </source>
</reference>
<dbReference type="SUPFAM" id="SSF109604">
    <property type="entry name" value="HD-domain/PDEase-like"/>
    <property type="match status" value="1"/>
</dbReference>
<accession>A0A2T4IFA2</accession>
<keyword evidence="3" id="KW-1185">Reference proteome</keyword>
<name>A0A2T4IFA2_9RHOO</name>
<dbReference type="AlphaFoldDB" id="A0A2T4IFA2"/>
<dbReference type="PANTHER" id="PTHR33525">
    <property type="match status" value="1"/>
</dbReference>
<dbReference type="PROSITE" id="PS51833">
    <property type="entry name" value="HDOD"/>
    <property type="match status" value="1"/>
</dbReference>
<evidence type="ECO:0000313" key="2">
    <source>
        <dbReference type="EMBL" id="PTD96453.1"/>
    </source>
</evidence>
<gene>
    <name evidence="2" type="ORF">C8261_09070</name>
</gene>
<dbReference type="EMBL" id="PZKC01000006">
    <property type="protein sequence ID" value="PTD96453.1"/>
    <property type="molecule type" value="Genomic_DNA"/>
</dbReference>
<proteinExistence type="predicted"/>
<dbReference type="Proteomes" id="UP000241193">
    <property type="component" value="Unassembled WGS sequence"/>
</dbReference>
<organism evidence="2 3">
    <name type="scientific">Pseudothauera lacus</name>
    <dbReference type="NCBI Taxonomy" id="2136175"/>
    <lineage>
        <taxon>Bacteria</taxon>
        <taxon>Pseudomonadati</taxon>
        <taxon>Pseudomonadota</taxon>
        <taxon>Betaproteobacteria</taxon>
        <taxon>Rhodocyclales</taxon>
        <taxon>Zoogloeaceae</taxon>
        <taxon>Pseudothauera</taxon>
    </lineage>
</organism>
<dbReference type="Gene3D" id="1.10.3210.10">
    <property type="entry name" value="Hypothetical protein af1432"/>
    <property type="match status" value="1"/>
</dbReference>
<dbReference type="PANTHER" id="PTHR33525:SF4">
    <property type="entry name" value="CYCLIC DI-GMP PHOSPHODIESTERASE CDGJ"/>
    <property type="match status" value="1"/>
</dbReference>
<dbReference type="Pfam" id="PF08668">
    <property type="entry name" value="HDOD"/>
    <property type="match status" value="1"/>
</dbReference>
<protein>
    <submittedName>
        <fullName evidence="2">Signal transduction protein</fullName>
    </submittedName>
</protein>
<dbReference type="RefSeq" id="WP_107493369.1">
    <property type="nucleotide sequence ID" value="NZ_PZKC01000006.1"/>
</dbReference>